<dbReference type="Pfam" id="PF24842">
    <property type="entry name" value="UFD1_N2"/>
    <property type="match status" value="1"/>
</dbReference>
<gene>
    <name evidence="7" type="ORF">HPULCUR_003593</name>
</gene>
<dbReference type="InterPro" id="IPR055417">
    <property type="entry name" value="UFD1_N1"/>
</dbReference>
<dbReference type="Gene3D" id="3.10.330.10">
    <property type="match status" value="1"/>
</dbReference>
<dbReference type="InterPro" id="IPR042556">
    <property type="entry name" value="AZUL_sf"/>
</dbReference>
<dbReference type="EMBL" id="BAABUJ010000009">
    <property type="protein sequence ID" value="GAA5798193.1"/>
    <property type="molecule type" value="Genomic_DNA"/>
</dbReference>
<feature type="domain" description="Ubiquitin fusion degradation protein UFD1 N-terminal subdomain 1" evidence="3">
    <location>
        <begin position="25"/>
        <end position="108"/>
    </location>
</feature>
<dbReference type="Pfam" id="PF23580">
    <property type="entry name" value="Znf_XAF1_N"/>
    <property type="match status" value="1"/>
</dbReference>
<evidence type="ECO:0000256" key="1">
    <source>
        <dbReference type="ARBA" id="ARBA00006043"/>
    </source>
</evidence>
<dbReference type="PANTHER" id="PTHR12555:SF15">
    <property type="entry name" value="FUSION DEGRADATION PROTEIN (UFD1), PUTATIVE (AFU_ORTHOLOGUE AFUA_4G04640)-RELATED"/>
    <property type="match status" value="1"/>
</dbReference>
<evidence type="ECO:0000259" key="5">
    <source>
        <dbReference type="Pfam" id="PF21366"/>
    </source>
</evidence>
<feature type="domain" description="Ubiquitin fusion degradation protein UFD1 N-terminal subdomain 2" evidence="6">
    <location>
        <begin position="109"/>
        <end position="183"/>
    </location>
</feature>
<dbReference type="Pfam" id="PF03152">
    <property type="entry name" value="UFD1_N1"/>
    <property type="match status" value="1"/>
</dbReference>
<evidence type="ECO:0008006" key="9">
    <source>
        <dbReference type="Google" id="ProtNLM"/>
    </source>
</evidence>
<dbReference type="Gene3D" id="2.40.40.50">
    <property type="entry name" value="Ubiquitin fusion degradation protein UFD1, N-terminal domain"/>
    <property type="match status" value="1"/>
</dbReference>
<evidence type="ECO:0000259" key="6">
    <source>
        <dbReference type="Pfam" id="PF24842"/>
    </source>
</evidence>
<dbReference type="InterPro" id="IPR049439">
    <property type="entry name" value="TRAFD1-XIAF1_Znf"/>
</dbReference>
<dbReference type="Gene3D" id="6.10.130.10">
    <property type="entry name" value="Ubiquitin-protein ligase E3A, N-terminal zinc-binding domain (AZUL)"/>
    <property type="match status" value="1"/>
</dbReference>
<dbReference type="InterPro" id="IPR055418">
    <property type="entry name" value="UFD1_N2"/>
</dbReference>
<dbReference type="InterPro" id="IPR032353">
    <property type="entry name" value="AZUL"/>
</dbReference>
<keyword evidence="8" id="KW-1185">Reference proteome</keyword>
<evidence type="ECO:0000259" key="3">
    <source>
        <dbReference type="Pfam" id="PF03152"/>
    </source>
</evidence>
<reference evidence="7 8" key="1">
    <citation type="submission" date="2024-04" db="EMBL/GenBank/DDBJ databases">
        <title>genome sequences of Mucor flavus KT1a and Helicostylum pulchrum KT1b strains isolation_sourced from the surface of a dry-aged beef.</title>
        <authorList>
            <person name="Toyotome T."/>
            <person name="Hosono M."/>
            <person name="Torimaru M."/>
            <person name="Fukuda K."/>
            <person name="Mikami N."/>
        </authorList>
    </citation>
    <scope>NUCLEOTIDE SEQUENCE [LARGE SCALE GENOMIC DNA]</scope>
    <source>
        <strain evidence="7 8">KT1b</strain>
    </source>
</reference>
<keyword evidence="2" id="KW-0833">Ubl conjugation pathway</keyword>
<dbReference type="InterPro" id="IPR004854">
    <property type="entry name" value="Ufd1-like"/>
</dbReference>
<evidence type="ECO:0000259" key="4">
    <source>
        <dbReference type="Pfam" id="PF16558"/>
    </source>
</evidence>
<organism evidence="7 8">
    <name type="scientific">Helicostylum pulchrum</name>
    <dbReference type="NCBI Taxonomy" id="562976"/>
    <lineage>
        <taxon>Eukaryota</taxon>
        <taxon>Fungi</taxon>
        <taxon>Fungi incertae sedis</taxon>
        <taxon>Mucoromycota</taxon>
        <taxon>Mucoromycotina</taxon>
        <taxon>Mucoromycetes</taxon>
        <taxon>Mucorales</taxon>
        <taxon>Mucorineae</taxon>
        <taxon>Mucoraceae</taxon>
        <taxon>Helicostylum</taxon>
    </lineage>
</organism>
<evidence type="ECO:0000256" key="2">
    <source>
        <dbReference type="ARBA" id="ARBA00022786"/>
    </source>
</evidence>
<dbReference type="Proteomes" id="UP001476247">
    <property type="component" value="Unassembled WGS sequence"/>
</dbReference>
<feature type="domain" description="Ubiquitin-protein ligase E3A N-terminal zinc-binding" evidence="4">
    <location>
        <begin position="524"/>
        <end position="562"/>
    </location>
</feature>
<dbReference type="Pfam" id="PF21366">
    <property type="entry name" value="TRAFD1-XIAF1_ZnF"/>
    <property type="match status" value="1"/>
</dbReference>
<dbReference type="Gene3D" id="2.60.120.380">
    <property type="match status" value="1"/>
</dbReference>
<evidence type="ECO:0000313" key="8">
    <source>
        <dbReference type="Proteomes" id="UP001476247"/>
    </source>
</evidence>
<feature type="domain" description="TRAFD1/XAF1 zinc finger" evidence="5">
    <location>
        <begin position="440"/>
        <end position="470"/>
    </location>
</feature>
<comment type="similarity">
    <text evidence="1">Belongs to the UFD1 family.</text>
</comment>
<name>A0ABP9XTV5_9FUNG</name>
<protein>
    <recommendedName>
        <fullName evidence="9">Ubiquitin-protein ligase E3A N-terminal zinc-binding domain-containing protein</fullName>
    </recommendedName>
</protein>
<evidence type="ECO:0000313" key="7">
    <source>
        <dbReference type="EMBL" id="GAA5798193.1"/>
    </source>
</evidence>
<proteinExistence type="inferred from homology"/>
<comment type="caution">
    <text evidence="7">The sequence shown here is derived from an EMBL/GenBank/DDBJ whole genome shotgun (WGS) entry which is preliminary data.</text>
</comment>
<dbReference type="InterPro" id="IPR042299">
    <property type="entry name" value="Ufd1-like_Nn"/>
</dbReference>
<accession>A0ABP9XTV5</accession>
<dbReference type="Pfam" id="PF16558">
    <property type="entry name" value="AZUL"/>
    <property type="match status" value="1"/>
</dbReference>
<dbReference type="PANTHER" id="PTHR12555">
    <property type="entry name" value="UBIQUITIN FUSION DEGRADATON PROTEIN 1"/>
    <property type="match status" value="1"/>
</dbReference>
<sequence>MDTLEQDITHIQWKTHYTVEPAPIDLNQGDKIVLPASALEQLLQQAGSGNLPSPLTFELRHPHSSTTLHCGVKEFSSSSNTAQLPSWIMSTLNVKQGDHILIKLVTLPKGTWAKLQPISAGYREITDYRAALEAHLRGHYNTLTQGQNISCRFGGHLYQFKVLELKPQEAVSITDTDLEVDIQHEAPFEQVKMAQVKLNETVSHVTIDKNDYKYWKLILFDKQNISVKLTVETGDADIVCSTEQSPTLDHHQWSDLSSDNERSITLSPITSSTDHIYIGIHSFTENTTISWIATTTIATDTDTEMEDIDDHHTGKEQCRNCHAWVLQRTLVLHEGFCLRNNIVCPWGCGKVFKKDSQELQNHWHCDQCDHRGENGRDKHIDYYHTPKACTCTHFSTHSYEALAEHKRTICPEKLITCRFCHILCAQGPVSLDSRDRLLGLHAHESYCGSRTITCQKCDKPIPIKDIQVHAKIHEVKRQQQTLPPPCCNRNCIRPRTKNRLSFCQYCFGPFWITEDDPKNVKLIQRVARKLHSQLTIGCGNAWCRNKVCASFTNEPKDATTAASLLIPMIKGLPRELASPNPNPELYFCVDEATTRKKFLAELLASESDGKYDLAWCIKAVESEQEDLDRAKSWLDKNAPRKSSYQKISQ</sequence>